<evidence type="ECO:0008006" key="5">
    <source>
        <dbReference type="Google" id="ProtNLM"/>
    </source>
</evidence>
<evidence type="ECO:0000313" key="3">
    <source>
        <dbReference type="EMBL" id="KJZ00247.1"/>
    </source>
</evidence>
<dbReference type="GeneID" id="58228020"/>
<evidence type="ECO:0000313" key="4">
    <source>
        <dbReference type="Proteomes" id="UP000033664"/>
    </source>
</evidence>
<gene>
    <name evidence="3" type="ORF">TW72_05900</name>
</gene>
<dbReference type="EMBL" id="JXXZ01000006">
    <property type="protein sequence ID" value="KJZ00247.1"/>
    <property type="molecule type" value="Genomic_DNA"/>
</dbReference>
<dbReference type="PROSITE" id="PS51257">
    <property type="entry name" value="PROKAR_LIPOPROTEIN"/>
    <property type="match status" value="1"/>
</dbReference>
<evidence type="ECO:0000256" key="1">
    <source>
        <dbReference type="SAM" id="MobiDB-lite"/>
    </source>
</evidence>
<evidence type="ECO:0000256" key="2">
    <source>
        <dbReference type="SAM" id="SignalP"/>
    </source>
</evidence>
<keyword evidence="4" id="KW-1185">Reference proteome</keyword>
<dbReference type="Proteomes" id="UP000033664">
    <property type="component" value="Unassembled WGS sequence"/>
</dbReference>
<sequence>MKHSLLCSAIALSLFGCGGSSSDSENTPSQPQNTAPSLSGVANNTVKALQSTTVTLEMSDNESDALTFTIEDKPQWVTVDLSENTAALTLAPGFFDIGSHELALNVSDGELSQAYSLTVEVDDNPEQWRDDISLSRAELRGAWSNSANDFNIVFNGYDAGALIIDDTMKQFDYELNNSATAVNLAVDPALCGPYCEREQQTATLRAVAESDSQLRIHVEGLEQNYTFNMAKRSAPSVEKAYSTDELVLGSSFLGQLEINTESNLEAKFYLPNQYYKSAGIVGTYDGEILDVNEVIINGPLSYYSDKADVIFSQHFYKKTSGGIKEITLGRNVNYVEPLFIDDNFIVYDIVHSGEVLSSLDGHSVDDFDGLAPLLTDYASLSAQYRLNQVAPPALSFGDKYIGRLVGEHIINDTVFLKAVEVIFDTATELTIPFTVPHAEEPYELPITYEIGPNQLTLNYQESEVEVAFFQNHKGDTLIASDMSQGPKWVTPFIAIQEQQPLSVQSFAGVYEHITDAYYKSDVFYSVFHSDGTLGYRLLADGPLDEVELSEETTHFWGVHDSRVVFIEYDSCSQATNFAECLSLVKRADADNLFTYVQSLTPLSTGAESTIFNYSSYYGGWTNSESDSVSNTAVNSLRQLKKH</sequence>
<proteinExistence type="predicted"/>
<organism evidence="3 4">
    <name type="scientific">Pseudoalteromonas ruthenica</name>
    <dbReference type="NCBI Taxonomy" id="151081"/>
    <lineage>
        <taxon>Bacteria</taxon>
        <taxon>Pseudomonadati</taxon>
        <taxon>Pseudomonadota</taxon>
        <taxon>Gammaproteobacteria</taxon>
        <taxon>Alteromonadales</taxon>
        <taxon>Pseudoalteromonadaceae</taxon>
        <taxon>Pseudoalteromonas</taxon>
    </lineage>
</organism>
<keyword evidence="2" id="KW-0732">Signal</keyword>
<name>A0A0F4PJY7_9GAMM</name>
<dbReference type="AlphaFoldDB" id="A0A0F4PJY7"/>
<feature type="chain" id="PRO_5002474554" description="Dystroglycan-type cadherin-like domain-containing protein" evidence="2">
    <location>
        <begin position="23"/>
        <end position="642"/>
    </location>
</feature>
<reference evidence="3 4" key="1">
    <citation type="journal article" date="2015" name="BMC Genomics">
        <title>Genome mining reveals unlocked bioactive potential of marine Gram-negative bacteria.</title>
        <authorList>
            <person name="Machado H."/>
            <person name="Sonnenschein E.C."/>
            <person name="Melchiorsen J."/>
            <person name="Gram L."/>
        </authorList>
    </citation>
    <scope>NUCLEOTIDE SEQUENCE [LARGE SCALE GENOMIC DNA]</scope>
    <source>
        <strain evidence="3 4">S3137</strain>
    </source>
</reference>
<dbReference type="RefSeq" id="WP_045980171.1">
    <property type="nucleotide sequence ID" value="NZ_JXXY01000015.1"/>
</dbReference>
<feature type="region of interest" description="Disordered" evidence="1">
    <location>
        <begin position="21"/>
        <end position="41"/>
    </location>
</feature>
<dbReference type="Gene3D" id="2.60.40.10">
    <property type="entry name" value="Immunoglobulins"/>
    <property type="match status" value="1"/>
</dbReference>
<comment type="caution">
    <text evidence="3">The sequence shown here is derived from an EMBL/GenBank/DDBJ whole genome shotgun (WGS) entry which is preliminary data.</text>
</comment>
<feature type="signal peptide" evidence="2">
    <location>
        <begin position="1"/>
        <end position="22"/>
    </location>
</feature>
<dbReference type="OrthoDB" id="6310801at2"/>
<dbReference type="InterPro" id="IPR013783">
    <property type="entry name" value="Ig-like_fold"/>
</dbReference>
<dbReference type="PATRIC" id="fig|151081.8.peg.3076"/>
<accession>A0A0F4PJY7</accession>
<protein>
    <recommendedName>
        <fullName evidence="5">Dystroglycan-type cadherin-like domain-containing protein</fullName>
    </recommendedName>
</protein>